<sequence length="21" mass="2286">MPPTHQICTTAHQSVGPTELH</sequence>
<dbReference type="EMBL" id="SRLO01017196">
    <property type="protein sequence ID" value="TNN23836.1"/>
    <property type="molecule type" value="Genomic_DNA"/>
</dbReference>
<reference evidence="2 3" key="1">
    <citation type="submission" date="2019-03" db="EMBL/GenBank/DDBJ databases">
        <title>First draft genome of Liparis tanakae, snailfish: a comprehensive survey of snailfish specific genes.</title>
        <authorList>
            <person name="Kim W."/>
            <person name="Song I."/>
            <person name="Jeong J.-H."/>
            <person name="Kim D."/>
            <person name="Kim S."/>
            <person name="Ryu S."/>
            <person name="Song J.Y."/>
            <person name="Lee S.K."/>
        </authorList>
    </citation>
    <scope>NUCLEOTIDE SEQUENCE [LARGE SCALE GENOMIC DNA]</scope>
    <source>
        <tissue evidence="2">Muscle</tissue>
    </source>
</reference>
<accession>A0A4Z2E4J5</accession>
<proteinExistence type="predicted"/>
<evidence type="ECO:0000313" key="3">
    <source>
        <dbReference type="Proteomes" id="UP000314294"/>
    </source>
</evidence>
<dbReference type="AlphaFoldDB" id="A0A4Z2E4J5"/>
<dbReference type="Proteomes" id="UP000314294">
    <property type="component" value="Unassembled WGS sequence"/>
</dbReference>
<feature type="region of interest" description="Disordered" evidence="1">
    <location>
        <begin position="1"/>
        <end position="21"/>
    </location>
</feature>
<evidence type="ECO:0000313" key="2">
    <source>
        <dbReference type="EMBL" id="TNN23836.1"/>
    </source>
</evidence>
<comment type="caution">
    <text evidence="2">The sequence shown here is derived from an EMBL/GenBank/DDBJ whole genome shotgun (WGS) entry which is preliminary data.</text>
</comment>
<protein>
    <submittedName>
        <fullName evidence="2">Uncharacterized protein</fullName>
    </submittedName>
</protein>
<keyword evidence="3" id="KW-1185">Reference proteome</keyword>
<name>A0A4Z2E4J5_9TELE</name>
<organism evidence="2 3">
    <name type="scientific">Liparis tanakae</name>
    <name type="common">Tanaka's snailfish</name>
    <dbReference type="NCBI Taxonomy" id="230148"/>
    <lineage>
        <taxon>Eukaryota</taxon>
        <taxon>Metazoa</taxon>
        <taxon>Chordata</taxon>
        <taxon>Craniata</taxon>
        <taxon>Vertebrata</taxon>
        <taxon>Euteleostomi</taxon>
        <taxon>Actinopterygii</taxon>
        <taxon>Neopterygii</taxon>
        <taxon>Teleostei</taxon>
        <taxon>Neoteleostei</taxon>
        <taxon>Acanthomorphata</taxon>
        <taxon>Eupercaria</taxon>
        <taxon>Perciformes</taxon>
        <taxon>Cottioidei</taxon>
        <taxon>Cottales</taxon>
        <taxon>Liparidae</taxon>
        <taxon>Liparis</taxon>
    </lineage>
</organism>
<gene>
    <name evidence="2" type="ORF">EYF80_066042</name>
</gene>
<evidence type="ECO:0000256" key="1">
    <source>
        <dbReference type="SAM" id="MobiDB-lite"/>
    </source>
</evidence>